<dbReference type="Proteomes" id="UP001157439">
    <property type="component" value="Unassembled WGS sequence"/>
</dbReference>
<evidence type="ECO:0000313" key="2">
    <source>
        <dbReference type="EMBL" id="GLS82520.1"/>
    </source>
</evidence>
<keyword evidence="1" id="KW-0812">Transmembrane</keyword>
<comment type="caution">
    <text evidence="2">The sequence shown here is derived from an EMBL/GenBank/DDBJ whole genome shotgun (WGS) entry which is preliminary data.</text>
</comment>
<keyword evidence="3" id="KW-1185">Reference proteome</keyword>
<protein>
    <submittedName>
        <fullName evidence="2">Membrane protein</fullName>
    </submittedName>
</protein>
<name>A0AA37WXJ1_9GAMM</name>
<keyword evidence="1" id="KW-0472">Membrane</keyword>
<evidence type="ECO:0000313" key="3">
    <source>
        <dbReference type="Proteomes" id="UP001157439"/>
    </source>
</evidence>
<keyword evidence="1" id="KW-1133">Transmembrane helix</keyword>
<dbReference type="Pfam" id="PF11026">
    <property type="entry name" value="DUF2721"/>
    <property type="match status" value="1"/>
</dbReference>
<organism evidence="2 3">
    <name type="scientific">Paraferrimonas haliotis</name>
    <dbReference type="NCBI Taxonomy" id="2013866"/>
    <lineage>
        <taxon>Bacteria</taxon>
        <taxon>Pseudomonadati</taxon>
        <taxon>Pseudomonadota</taxon>
        <taxon>Gammaproteobacteria</taxon>
        <taxon>Alteromonadales</taxon>
        <taxon>Ferrimonadaceae</taxon>
        <taxon>Paraferrimonas</taxon>
    </lineage>
</organism>
<gene>
    <name evidence="2" type="ORF">GCM10007894_04970</name>
</gene>
<sequence length="132" mass="14780">MGSHMTLGTPAILFSAIALIMLAFTNRFFVIAKLIRDIHSDRGNRPDLQVKQIPNLRKRLNLIKYMQAMGVIAFILCTVSMMFIFIEHPDIGAGIFIASVLCLMISLLISLWEVMISTKALDIVLADREDEG</sequence>
<evidence type="ECO:0000256" key="1">
    <source>
        <dbReference type="SAM" id="Phobius"/>
    </source>
</evidence>
<dbReference type="EMBL" id="BSPO01000001">
    <property type="protein sequence ID" value="GLS82520.1"/>
    <property type="molecule type" value="Genomic_DNA"/>
</dbReference>
<feature type="transmembrane region" description="Helical" evidence="1">
    <location>
        <begin position="91"/>
        <end position="112"/>
    </location>
</feature>
<feature type="transmembrane region" description="Helical" evidence="1">
    <location>
        <begin position="12"/>
        <end position="35"/>
    </location>
</feature>
<accession>A0AA37WXJ1</accession>
<dbReference type="AlphaFoldDB" id="A0AA37WXJ1"/>
<feature type="transmembrane region" description="Helical" evidence="1">
    <location>
        <begin position="65"/>
        <end position="85"/>
    </location>
</feature>
<dbReference type="InterPro" id="IPR021279">
    <property type="entry name" value="DUF2721"/>
</dbReference>
<proteinExistence type="predicted"/>
<reference evidence="2 3" key="1">
    <citation type="journal article" date="2014" name="Int. J. Syst. Evol. Microbiol.">
        <title>Complete genome sequence of Corynebacterium casei LMG S-19264T (=DSM 44701T), isolated from a smear-ripened cheese.</title>
        <authorList>
            <consortium name="US DOE Joint Genome Institute (JGI-PGF)"/>
            <person name="Walter F."/>
            <person name="Albersmeier A."/>
            <person name="Kalinowski J."/>
            <person name="Ruckert C."/>
        </authorList>
    </citation>
    <scope>NUCLEOTIDE SEQUENCE [LARGE SCALE GENOMIC DNA]</scope>
    <source>
        <strain evidence="2 3">NBRC 112785</strain>
    </source>
</reference>